<evidence type="ECO:0000313" key="3">
    <source>
        <dbReference type="Proteomes" id="UP001167357"/>
    </source>
</evidence>
<comment type="caution">
    <text evidence="2">The sequence shown here is derived from an EMBL/GenBank/DDBJ whole genome shotgun (WGS) entry which is preliminary data.</text>
</comment>
<gene>
    <name evidence="2" type="ORF">M3O51_09145</name>
</gene>
<feature type="chain" id="PRO_5047293008" evidence="1">
    <location>
        <begin position="22"/>
        <end position="116"/>
    </location>
</feature>
<dbReference type="Pfam" id="PF07793">
    <property type="entry name" value="DUF1631"/>
    <property type="match status" value="1"/>
</dbReference>
<evidence type="ECO:0000256" key="1">
    <source>
        <dbReference type="SAM" id="SignalP"/>
    </source>
</evidence>
<reference evidence="2" key="1">
    <citation type="submission" date="2022-04" db="EMBL/GenBank/DDBJ databases">
        <title>Genomic comparison of 19 strains of Xanthomonas nasturtii, a newly emerging watercress pathogen.</title>
        <authorList>
            <person name="Harrison J."/>
            <person name="Greer S."/>
            <person name="Hussain R."/>
            <person name="Lascelles D."/>
            <person name="Roberts M."/>
            <person name="Carter B."/>
            <person name="Bryning A."/>
            <person name="Carroll S."/>
            <person name="Aspin A."/>
            <person name="Cruz L."/>
            <person name="Cruz J."/>
            <person name="Grant M."/>
            <person name="Vicente J."/>
            <person name="Studholme D.J."/>
        </authorList>
    </citation>
    <scope>NUCLEOTIDE SEQUENCE</scope>
    <source>
        <strain evidence="2">10016B</strain>
    </source>
</reference>
<sequence>MQCWRSAMQCCCNALPRAAIARITADFFRVMAIGTSPDFIDRQGRVQPGKLAWISPISGRLMFVNRRGGRLCISSPDGLAMMVWLDRLRLHRDDDAFCSAMQGVVAGLDAPAKLKA</sequence>
<dbReference type="EMBL" id="JAMBED010000015">
    <property type="protein sequence ID" value="MCL1551478.1"/>
    <property type="molecule type" value="Genomic_DNA"/>
</dbReference>
<protein>
    <submittedName>
        <fullName evidence="2">DUF1631 domain-containing protein</fullName>
    </submittedName>
</protein>
<proteinExistence type="predicted"/>
<dbReference type="InterPro" id="IPR012434">
    <property type="entry name" value="DUF1631"/>
</dbReference>
<accession>A0ABT0LQ56</accession>
<evidence type="ECO:0000313" key="2">
    <source>
        <dbReference type="EMBL" id="MCL1551478.1"/>
    </source>
</evidence>
<keyword evidence="1" id="KW-0732">Signal</keyword>
<feature type="signal peptide" evidence="1">
    <location>
        <begin position="1"/>
        <end position="21"/>
    </location>
</feature>
<dbReference type="RefSeq" id="WP_249047746.1">
    <property type="nucleotide sequence ID" value="NZ_JAMBEE010000008.1"/>
</dbReference>
<keyword evidence="3" id="KW-1185">Reference proteome</keyword>
<dbReference type="Proteomes" id="UP001167357">
    <property type="component" value="Unassembled WGS sequence"/>
</dbReference>
<name>A0ABT0LQ56_9XANT</name>
<organism evidence="2 3">
    <name type="scientific">Xanthomonas nasturtii</name>
    <dbReference type="NCBI Taxonomy" id="1843581"/>
    <lineage>
        <taxon>Bacteria</taxon>
        <taxon>Pseudomonadati</taxon>
        <taxon>Pseudomonadota</taxon>
        <taxon>Gammaproteobacteria</taxon>
        <taxon>Lysobacterales</taxon>
        <taxon>Lysobacteraceae</taxon>
        <taxon>Xanthomonas</taxon>
    </lineage>
</organism>